<name>E3RJF0_PYRTT</name>
<sequence>MTTSQPTPPAATPSFSTTYEAQRRLAWYNKHKTRAAPPPLSEAHRRYLEDEGAFLILPKTTTDALLPLYISTLDDLTPITHGTSIFRSHSNNQASRYLVRAICLVICKTAHAIPFLRLTDPGPLLEPLDFASKLLAGLDAAIKADLEPDRVTKIQILALMHLHNDGLAGVDRSSSYLSQAICEAWSLGIHLKIPANPDKERCEYLWWSLRNFDRLGKPIMAAAPFFIDDADVGIERIVPDKQNCRSQIMAVALGLGDLMTIATKAYKAGSRAAVDSCADFPKLEHVVRDVDFEGFHRAHRVYLETWYHVAAMLSCRYSGPGTIQYSRRFTSAHRVLDLVSNEGIDAFPPLPLVPYAMSMSTTVIYRALHDGERGIGAACEDLRRCCEVLDGLGRRWTSVRGVGRLAKRLWGVIESGALDGLVDENRGGRDSGARSMMVVGACSVGVLPVHDQTSPSEAVAVAVQDNTTTLPQEPRLPYTNQVFQRQLTEIWPGIDTSYSQIDWTFQDWFDWDLPGSFDNDFFFRCRSRSKTKIPIKANAAIPPTTTPAISPVDGPELEFDDDGGFAMPVDELDPCVVFGVLSDDDTNPVAAGIVTTTLLLPSPILLEAVTSAAILVASTDPPVGNAPSTLSATLSITAVGTVTPLLDSTDDTSPTILDIKLPICLRCCS</sequence>
<evidence type="ECO:0000313" key="6">
    <source>
        <dbReference type="Proteomes" id="UP000001067"/>
    </source>
</evidence>
<reference evidence="5 6" key="1">
    <citation type="journal article" date="2010" name="Genome Biol.">
        <title>A first genome assembly of the barley fungal pathogen Pyrenophora teres f. teres.</title>
        <authorList>
            <person name="Ellwood S.R."/>
            <person name="Liu Z."/>
            <person name="Syme R.A."/>
            <person name="Lai Z."/>
            <person name="Hane J.K."/>
            <person name="Keiper F."/>
            <person name="Moffat C.S."/>
            <person name="Oliver R.P."/>
            <person name="Friesen T.L."/>
        </authorList>
    </citation>
    <scope>NUCLEOTIDE SEQUENCE [LARGE SCALE GENOMIC DNA]</scope>
    <source>
        <strain evidence="5 6">0-1</strain>
    </source>
</reference>
<dbReference type="PANTHER" id="PTHR47171:SF6">
    <property type="entry name" value="SPECIFIC TRANSCRIPTION FACTOR, PUTATIVE (AFU_ORTHOLOGUE AFUA_2G06130)-RELATED"/>
    <property type="match status" value="1"/>
</dbReference>
<evidence type="ECO:0000256" key="3">
    <source>
        <dbReference type="ARBA" id="ARBA00023125"/>
    </source>
</evidence>
<dbReference type="HOGENOM" id="CLU_015361_1_0_1"/>
<dbReference type="STRING" id="861557.E3RJF0"/>
<evidence type="ECO:0000313" key="5">
    <source>
        <dbReference type="EMBL" id="EFQ94153.1"/>
    </source>
</evidence>
<dbReference type="OrthoDB" id="10031947at2759"/>
<evidence type="ECO:0000256" key="1">
    <source>
        <dbReference type="ARBA" id="ARBA00022833"/>
    </source>
</evidence>
<evidence type="ECO:0000256" key="4">
    <source>
        <dbReference type="ARBA" id="ARBA00023163"/>
    </source>
</evidence>
<organism evidence="6">
    <name type="scientific">Pyrenophora teres f. teres (strain 0-1)</name>
    <name type="common">Barley net blotch fungus</name>
    <name type="synonym">Drechslera teres f. teres</name>
    <dbReference type="NCBI Taxonomy" id="861557"/>
    <lineage>
        <taxon>Eukaryota</taxon>
        <taxon>Fungi</taxon>
        <taxon>Dikarya</taxon>
        <taxon>Ascomycota</taxon>
        <taxon>Pezizomycotina</taxon>
        <taxon>Dothideomycetes</taxon>
        <taxon>Pleosporomycetidae</taxon>
        <taxon>Pleosporales</taxon>
        <taxon>Pleosporineae</taxon>
        <taxon>Pleosporaceae</taxon>
        <taxon>Pyrenophora</taxon>
    </lineage>
</organism>
<keyword evidence="2" id="KW-0805">Transcription regulation</keyword>
<evidence type="ECO:0008006" key="7">
    <source>
        <dbReference type="Google" id="ProtNLM"/>
    </source>
</evidence>
<keyword evidence="6" id="KW-1185">Reference proteome</keyword>
<dbReference type="CDD" id="cd12148">
    <property type="entry name" value="fungal_TF_MHR"/>
    <property type="match status" value="1"/>
</dbReference>
<protein>
    <recommendedName>
        <fullName evidence="7">Transcription factor domain-containing protein</fullName>
    </recommendedName>
</protein>
<keyword evidence="1" id="KW-0862">Zinc</keyword>
<proteinExistence type="predicted"/>
<dbReference type="InterPro" id="IPR052073">
    <property type="entry name" value="Amide_Lactam_Regulators"/>
</dbReference>
<dbReference type="PANTHER" id="PTHR47171">
    <property type="entry name" value="FARA-RELATED"/>
    <property type="match status" value="1"/>
</dbReference>
<dbReference type="AlphaFoldDB" id="E3RJF0"/>
<dbReference type="eggNOG" id="ENOG502S1X9">
    <property type="taxonomic scope" value="Eukaryota"/>
</dbReference>
<keyword evidence="4" id="KW-0804">Transcription</keyword>
<dbReference type="EMBL" id="GL533494">
    <property type="protein sequence ID" value="EFQ94153.1"/>
    <property type="molecule type" value="Genomic_DNA"/>
</dbReference>
<dbReference type="GO" id="GO:0003677">
    <property type="term" value="F:DNA binding"/>
    <property type="evidence" value="ECO:0007669"/>
    <property type="project" value="UniProtKB-KW"/>
</dbReference>
<dbReference type="KEGG" id="pte:PTT_08273"/>
<accession>E3RJF0</accession>
<evidence type="ECO:0000256" key="2">
    <source>
        <dbReference type="ARBA" id="ARBA00023015"/>
    </source>
</evidence>
<gene>
    <name evidence="5" type="ORF">PTT_08273</name>
</gene>
<dbReference type="Proteomes" id="UP000001067">
    <property type="component" value="Unassembled WGS sequence"/>
</dbReference>
<keyword evidence="3" id="KW-0238">DNA-binding</keyword>